<proteinExistence type="predicted"/>
<evidence type="ECO:0000313" key="2">
    <source>
        <dbReference type="Proteomes" id="UP000019148"/>
    </source>
</evidence>
<dbReference type="Proteomes" id="UP000019148">
    <property type="component" value="Unassembled WGS sequence"/>
</dbReference>
<evidence type="ECO:0000313" key="1">
    <source>
        <dbReference type="EMBL" id="ETZ17322.1"/>
    </source>
</evidence>
<dbReference type="RefSeq" id="WP_197017844.1">
    <property type="nucleotide sequence ID" value="NZ_AZIT01000064.1"/>
</dbReference>
<dbReference type="AlphaFoldDB" id="W6TF66"/>
<name>W6TF66_9SPIR</name>
<dbReference type="EMBL" id="AZIT01000064">
    <property type="protein sequence ID" value="ETZ17322.1"/>
    <property type="molecule type" value="Genomic_DNA"/>
</dbReference>
<comment type="caution">
    <text evidence="1">The sequence shown here is derived from an EMBL/GenBank/DDBJ whole genome shotgun (WGS) entry which is preliminary data.</text>
</comment>
<gene>
    <name evidence="1" type="ORF">BDCR2A_01754</name>
</gene>
<dbReference type="PATRIC" id="fig|1432657.3.peg.1661"/>
<organism evidence="1 2">
    <name type="scientific">Borrelia duttonii CR2A</name>
    <dbReference type="NCBI Taxonomy" id="1432657"/>
    <lineage>
        <taxon>Bacteria</taxon>
        <taxon>Pseudomonadati</taxon>
        <taxon>Spirochaetota</taxon>
        <taxon>Spirochaetia</taxon>
        <taxon>Spirochaetales</taxon>
        <taxon>Borreliaceae</taxon>
        <taxon>Borrelia</taxon>
    </lineage>
</organism>
<sequence length="57" mass="6693">MSLIRKKEVRKKLEKEKIAIDELLRVSNKMVSDVMAELVIKSTTLKKLNYINTKIFN</sequence>
<accession>W6TF66</accession>
<reference evidence="1 2" key="1">
    <citation type="submission" date="2013-12" db="EMBL/GenBank/DDBJ databases">
        <title>Comparative genomics of relapsing fever spirochetes.</title>
        <authorList>
            <person name="Schwan T.G."/>
            <person name="Raffel S.J."/>
            <person name="Porcella S.F."/>
        </authorList>
    </citation>
    <scope>NUCLEOTIDE SEQUENCE [LARGE SCALE GENOMIC DNA]</scope>
    <source>
        <strain evidence="1 2">CR2A</strain>
    </source>
</reference>
<protein>
    <submittedName>
        <fullName evidence="1">Uncharacterized protein</fullName>
    </submittedName>
</protein>